<gene>
    <name evidence="1" type="ordered locus">KNP414_00822</name>
</gene>
<sequence>MTMPGQENQQQMTSDRSLLSDKELHYLKDFMSWELLAMKKCADLANRCQDPEIQSLIRETGKKHLSHYQQLLGHLH</sequence>
<reference evidence="1 2" key="2">
    <citation type="journal article" date="2013" name="Genome Announc.">
        <title>Genome Sequence of Growth-Improving Paenibacillus mucilaginosus Strain KNP414.</title>
        <authorList>
            <person name="Lu J.J."/>
            <person name="Wang J.F."/>
            <person name="Hu X.F."/>
        </authorList>
    </citation>
    <scope>NUCLEOTIDE SEQUENCE [LARGE SCALE GENOMIC DNA]</scope>
    <source>
        <strain evidence="1 2">KNP414</strain>
    </source>
</reference>
<protein>
    <recommendedName>
        <fullName evidence="3">Spore coat protein</fullName>
    </recommendedName>
</protein>
<accession>F8F4M0</accession>
<dbReference type="AlphaFoldDB" id="F8F4M0"/>
<evidence type="ECO:0000313" key="2">
    <source>
        <dbReference type="Proteomes" id="UP000006620"/>
    </source>
</evidence>
<reference evidence="2" key="1">
    <citation type="submission" date="2011-06" db="EMBL/GenBank/DDBJ databases">
        <title>Complete genome sequence of Paenibacillus mucilaginosus KNP414.</title>
        <authorList>
            <person name="Wang J."/>
            <person name="Hu S."/>
            <person name="Hu X."/>
            <person name="Zhang B."/>
            <person name="Dong D."/>
            <person name="Zhang S."/>
            <person name="Zhao K."/>
            <person name="Wu D."/>
        </authorList>
    </citation>
    <scope>NUCLEOTIDE SEQUENCE [LARGE SCALE GENOMIC DNA]</scope>
    <source>
        <strain evidence="2">KNP414</strain>
    </source>
</reference>
<name>F8F4M0_PAEMK</name>
<evidence type="ECO:0000313" key="1">
    <source>
        <dbReference type="EMBL" id="AEI39412.1"/>
    </source>
</evidence>
<dbReference type="Proteomes" id="UP000006620">
    <property type="component" value="Chromosome"/>
</dbReference>
<organism evidence="1 2">
    <name type="scientific">Paenibacillus mucilaginosus (strain KNP414)</name>
    <dbReference type="NCBI Taxonomy" id="1036673"/>
    <lineage>
        <taxon>Bacteria</taxon>
        <taxon>Bacillati</taxon>
        <taxon>Bacillota</taxon>
        <taxon>Bacilli</taxon>
        <taxon>Bacillales</taxon>
        <taxon>Paenibacillaceae</taxon>
        <taxon>Paenibacillus</taxon>
    </lineage>
</organism>
<evidence type="ECO:0008006" key="3">
    <source>
        <dbReference type="Google" id="ProtNLM"/>
    </source>
</evidence>
<proteinExistence type="predicted"/>
<dbReference type="EMBL" id="CP002869">
    <property type="protein sequence ID" value="AEI39412.1"/>
    <property type="molecule type" value="Genomic_DNA"/>
</dbReference>
<dbReference type="KEGG" id="pms:KNP414_00822"/>
<dbReference type="PATRIC" id="fig|1036673.3.peg.729"/>
<dbReference type="HOGENOM" id="CLU_168781_0_1_9"/>